<feature type="domain" description="Polysaccharide export protein N-terminal" evidence="3">
    <location>
        <begin position="43"/>
        <end position="138"/>
    </location>
</feature>
<dbReference type="Gene3D" id="3.30.1950.10">
    <property type="entry name" value="wza like domain"/>
    <property type="match status" value="1"/>
</dbReference>
<dbReference type="Pfam" id="PF10531">
    <property type="entry name" value="SLBB"/>
    <property type="match status" value="1"/>
</dbReference>
<protein>
    <submittedName>
        <fullName evidence="5">Polysaccharide biosynthesis/export family protein</fullName>
    </submittedName>
</protein>
<dbReference type="InterPro" id="IPR003715">
    <property type="entry name" value="Poly_export_N"/>
</dbReference>
<feature type="transmembrane region" description="Helical" evidence="2">
    <location>
        <begin position="236"/>
        <end position="256"/>
    </location>
</feature>
<evidence type="ECO:0000256" key="1">
    <source>
        <dbReference type="ARBA" id="ARBA00022729"/>
    </source>
</evidence>
<name>A0AA49JK22_9BACT</name>
<organism evidence="5">
    <name type="scientific">Roseihalotalea indica</name>
    <dbReference type="NCBI Taxonomy" id="2867963"/>
    <lineage>
        <taxon>Bacteria</taxon>
        <taxon>Pseudomonadati</taxon>
        <taxon>Bacteroidota</taxon>
        <taxon>Cytophagia</taxon>
        <taxon>Cytophagales</taxon>
        <taxon>Catalimonadaceae</taxon>
        <taxon>Roseihalotalea</taxon>
    </lineage>
</organism>
<keyword evidence="2" id="KW-0812">Transmembrane</keyword>
<dbReference type="Pfam" id="PF02563">
    <property type="entry name" value="Poly_export"/>
    <property type="match status" value="1"/>
</dbReference>
<dbReference type="AlphaFoldDB" id="A0AA49JK22"/>
<accession>A0AA49JK22</accession>
<dbReference type="Gene3D" id="3.10.560.10">
    <property type="entry name" value="Outer membrane lipoprotein wza domain like"/>
    <property type="match status" value="1"/>
</dbReference>
<evidence type="ECO:0000259" key="4">
    <source>
        <dbReference type="Pfam" id="PF10531"/>
    </source>
</evidence>
<keyword evidence="2" id="KW-1133">Transmembrane helix</keyword>
<evidence type="ECO:0000259" key="3">
    <source>
        <dbReference type="Pfam" id="PF02563"/>
    </source>
</evidence>
<evidence type="ECO:0000313" key="5">
    <source>
        <dbReference type="EMBL" id="WKN40080.1"/>
    </source>
</evidence>
<sequence length="257" mass="28426">MRLLNLSVIGLLLCASACIPNKKLVYLPNPEFNTETPTPVYNNPQTYQLQPRDVLSVRIKTLDIDTENYFNIESEGGFQQLNAAGLYINGYSINSRGMITLPEVGEVKVSGLTIEEAEAKIRDAISTYVNNVTILVKLVSFKVTVLGEVNAPGYYYVYNEQANVLEVLGIAGDLTDYGNRENITLVRQTNTGSESVLLNLKDPNLLSSKYYYVQPNDVLYVQPLQAKTTRGNINTLSILSVLFGAVSTAILILNYVE</sequence>
<gene>
    <name evidence="5" type="ORF">K4G66_15405</name>
</gene>
<dbReference type="PANTHER" id="PTHR33619:SF3">
    <property type="entry name" value="POLYSACCHARIDE EXPORT PROTEIN GFCE-RELATED"/>
    <property type="match status" value="1"/>
</dbReference>
<dbReference type="InterPro" id="IPR019554">
    <property type="entry name" value="Soluble_ligand-bd"/>
</dbReference>
<dbReference type="PANTHER" id="PTHR33619">
    <property type="entry name" value="POLYSACCHARIDE EXPORT PROTEIN GFCE-RELATED"/>
    <property type="match status" value="1"/>
</dbReference>
<dbReference type="InterPro" id="IPR049712">
    <property type="entry name" value="Poly_export"/>
</dbReference>
<proteinExistence type="predicted"/>
<reference evidence="5" key="2">
    <citation type="journal article" date="2024" name="Antonie Van Leeuwenhoek">
        <title>Roseihalotalea indica gen. nov., sp. nov., a halophilic Bacteroidetes from mesopelagic Southwest Indian Ocean with higher carbohydrate metabolic potential.</title>
        <authorList>
            <person name="Chen B."/>
            <person name="Zhang M."/>
            <person name="Lin D."/>
            <person name="Ye J."/>
            <person name="Tang K."/>
        </authorList>
    </citation>
    <scope>NUCLEOTIDE SEQUENCE</scope>
    <source>
        <strain evidence="5">TK19036</strain>
    </source>
</reference>
<dbReference type="GO" id="GO:0015159">
    <property type="term" value="F:polysaccharide transmembrane transporter activity"/>
    <property type="evidence" value="ECO:0007669"/>
    <property type="project" value="InterPro"/>
</dbReference>
<reference evidence="5" key="1">
    <citation type="journal article" date="2023" name="Comput. Struct. Biotechnol. J.">
        <title>Discovery of a novel marine Bacteroidetes with a rich repertoire of carbohydrate-active enzymes.</title>
        <authorList>
            <person name="Chen B."/>
            <person name="Liu G."/>
            <person name="Chen Q."/>
            <person name="Wang H."/>
            <person name="Liu L."/>
            <person name="Tang K."/>
        </authorList>
    </citation>
    <scope>NUCLEOTIDE SEQUENCE</scope>
    <source>
        <strain evidence="5">TK19036</strain>
    </source>
</reference>
<feature type="domain" description="Soluble ligand binding" evidence="4">
    <location>
        <begin position="142"/>
        <end position="192"/>
    </location>
</feature>
<evidence type="ECO:0000256" key="2">
    <source>
        <dbReference type="SAM" id="Phobius"/>
    </source>
</evidence>
<keyword evidence="1" id="KW-0732">Signal</keyword>
<dbReference type="EMBL" id="CP120682">
    <property type="protein sequence ID" value="WKN40080.1"/>
    <property type="molecule type" value="Genomic_DNA"/>
</dbReference>
<keyword evidence="2" id="KW-0472">Membrane</keyword>